<feature type="transmembrane region" description="Helical" evidence="6">
    <location>
        <begin position="67"/>
        <end position="85"/>
    </location>
</feature>
<keyword evidence="4 6" id="KW-1133">Transmembrane helix</keyword>
<dbReference type="WBParaSite" id="Csp11.Scaffold559.g3847.t1">
    <property type="protein sequence ID" value="Csp11.Scaffold559.g3847.t1"/>
    <property type="gene ID" value="Csp11.Scaffold559.g3847"/>
</dbReference>
<evidence type="ECO:0000256" key="5">
    <source>
        <dbReference type="ARBA" id="ARBA00023136"/>
    </source>
</evidence>
<dbReference type="InterPro" id="IPR051617">
    <property type="entry name" value="UNC-93-like_regulator"/>
</dbReference>
<feature type="transmembrane region" description="Helical" evidence="6">
    <location>
        <begin position="273"/>
        <end position="293"/>
    </location>
</feature>
<evidence type="ECO:0000256" key="4">
    <source>
        <dbReference type="ARBA" id="ARBA00022989"/>
    </source>
</evidence>
<feature type="transmembrane region" description="Helical" evidence="6">
    <location>
        <begin position="158"/>
        <end position="180"/>
    </location>
</feature>
<evidence type="ECO:0000313" key="8">
    <source>
        <dbReference type="WBParaSite" id="Csp11.Scaffold559.g3847.t1"/>
    </source>
</evidence>
<evidence type="ECO:0000256" key="1">
    <source>
        <dbReference type="ARBA" id="ARBA00004141"/>
    </source>
</evidence>
<accession>A0A1I7T9W3</accession>
<feature type="transmembrane region" description="Helical" evidence="6">
    <location>
        <begin position="218"/>
        <end position="239"/>
    </location>
</feature>
<evidence type="ECO:0000313" key="7">
    <source>
        <dbReference type="Proteomes" id="UP000095282"/>
    </source>
</evidence>
<feature type="transmembrane region" description="Helical" evidence="6">
    <location>
        <begin position="344"/>
        <end position="364"/>
    </location>
</feature>
<feature type="transmembrane region" description="Helical" evidence="6">
    <location>
        <begin position="119"/>
        <end position="137"/>
    </location>
</feature>
<evidence type="ECO:0000256" key="3">
    <source>
        <dbReference type="ARBA" id="ARBA00022692"/>
    </source>
</evidence>
<evidence type="ECO:0000256" key="6">
    <source>
        <dbReference type="SAM" id="Phobius"/>
    </source>
</evidence>
<feature type="transmembrane region" description="Helical" evidence="6">
    <location>
        <begin position="419"/>
        <end position="437"/>
    </location>
</feature>
<dbReference type="Proteomes" id="UP000095282">
    <property type="component" value="Unplaced"/>
</dbReference>
<dbReference type="Pfam" id="PF05978">
    <property type="entry name" value="UNC-93"/>
    <property type="match status" value="1"/>
</dbReference>
<dbReference type="Gene3D" id="1.20.1250.20">
    <property type="entry name" value="MFS general substrate transporter like domains"/>
    <property type="match status" value="1"/>
</dbReference>
<protein>
    <submittedName>
        <fullName evidence="8">UNC93-like protein MFSD11</fullName>
    </submittedName>
</protein>
<dbReference type="PANTHER" id="PTHR23294">
    <property type="entry name" value="ET TRANSLATION PRODUCT-RELATED"/>
    <property type="match status" value="1"/>
</dbReference>
<feature type="transmembrane region" description="Helical" evidence="6">
    <location>
        <begin position="384"/>
        <end position="407"/>
    </location>
</feature>
<dbReference type="SUPFAM" id="SSF103473">
    <property type="entry name" value="MFS general substrate transporter"/>
    <property type="match status" value="1"/>
</dbReference>
<reference evidence="8" key="1">
    <citation type="submission" date="2016-11" db="UniProtKB">
        <authorList>
            <consortium name="WormBaseParasite"/>
        </authorList>
    </citation>
    <scope>IDENTIFICATION</scope>
</reference>
<comment type="similarity">
    <text evidence="2">Belongs to the unc-93 family.</text>
</comment>
<dbReference type="InterPro" id="IPR010291">
    <property type="entry name" value="Ion_channel_UNC-93"/>
</dbReference>
<feature type="transmembrane region" description="Helical" evidence="6">
    <location>
        <begin position="443"/>
        <end position="462"/>
    </location>
</feature>
<dbReference type="GO" id="GO:0016020">
    <property type="term" value="C:membrane"/>
    <property type="evidence" value="ECO:0007669"/>
    <property type="project" value="UniProtKB-SubCell"/>
</dbReference>
<dbReference type="AlphaFoldDB" id="A0A1I7T9W3"/>
<name>A0A1I7T9W3_9PELO</name>
<dbReference type="PANTHER" id="PTHR23294:SF50">
    <property type="entry name" value="UNC93-LIKE PROTEIN"/>
    <property type="match status" value="1"/>
</dbReference>
<dbReference type="eggNOG" id="KOG3098">
    <property type="taxonomic scope" value="Eukaryota"/>
</dbReference>
<feature type="transmembrane region" description="Helical" evidence="6">
    <location>
        <begin position="97"/>
        <end position="113"/>
    </location>
</feature>
<comment type="subcellular location">
    <subcellularLocation>
        <location evidence="1">Membrane</location>
        <topology evidence="1">Multi-pass membrane protein</topology>
    </subcellularLocation>
</comment>
<evidence type="ECO:0000256" key="2">
    <source>
        <dbReference type="ARBA" id="ARBA00009172"/>
    </source>
</evidence>
<dbReference type="InterPro" id="IPR036259">
    <property type="entry name" value="MFS_trans_sf"/>
</dbReference>
<feature type="transmembrane region" description="Helical" evidence="6">
    <location>
        <begin position="21"/>
        <end position="47"/>
    </location>
</feature>
<proteinExistence type="inferred from homology"/>
<sequence length="536" mass="59308">MAEGGALPSSGSWLTRMSPRAFELLCIVMLGFGHLCIMTGCDSQAFILESVIHSIHEREPGRINSHAGYYGQATCYLAFVITCLVSPSFLYATSAKTTLFIASVCFTSFPLGFLYTNQYYYFFSAALNGVGFALYYTGNGGYLTSHSTRKTIESNVSISWAIGSSCMIVGAGIIALITYFTAGAGGAAATVTNDLVSNMTNSSVVSQHFERRFSNTEIYLLFSVFAAISFIGNVTFLLMPSSDIDNCIESSKKIVAFRDGISLMYRAFRSPKMIILIPTFMLTGVHTSFWVSIYPTTLTFNSHLASMIYLPAIYSLGVGIGETIMGMLISFCSKRIKNFGMRPTMFIGCFLTCLYCALIVMTTPPTAPQAPTSEKPWLFQPTRSLVFLIALIGGMSDCCLCSVRSVICAIAMPQRRDQAFSVSKFYQSIGTCAIFFISPFLNIYYYTIGIPILCIIASFCFSSKHVVSNKWKNRLPTWNWIKHNNERSLVNTRLLMRNSKLENHLFPNAVLKETGANLTRRGFLSLFSIFTSSFHI</sequence>
<feature type="transmembrane region" description="Helical" evidence="6">
    <location>
        <begin position="313"/>
        <end position="332"/>
    </location>
</feature>
<keyword evidence="3 6" id="KW-0812">Transmembrane</keyword>
<keyword evidence="7" id="KW-1185">Reference proteome</keyword>
<keyword evidence="5 6" id="KW-0472">Membrane</keyword>
<organism evidence="7 8">
    <name type="scientific">Caenorhabditis tropicalis</name>
    <dbReference type="NCBI Taxonomy" id="1561998"/>
    <lineage>
        <taxon>Eukaryota</taxon>
        <taxon>Metazoa</taxon>
        <taxon>Ecdysozoa</taxon>
        <taxon>Nematoda</taxon>
        <taxon>Chromadorea</taxon>
        <taxon>Rhabditida</taxon>
        <taxon>Rhabditina</taxon>
        <taxon>Rhabditomorpha</taxon>
        <taxon>Rhabditoidea</taxon>
        <taxon>Rhabditidae</taxon>
        <taxon>Peloderinae</taxon>
        <taxon>Caenorhabditis</taxon>
    </lineage>
</organism>